<gene>
    <name evidence="5" type="primary">recX</name>
    <name evidence="9" type="ORF">BG04_2687</name>
</gene>
<evidence type="ECO:0000256" key="5">
    <source>
        <dbReference type="HAMAP-Rule" id="MF_01114"/>
    </source>
</evidence>
<reference evidence="9 10" key="1">
    <citation type="journal article" date="2015" name="Genome Announc.">
        <title>Complete genome sequences for 35 biothreat assay-relevant bacillus species.</title>
        <authorList>
            <person name="Johnson S.L."/>
            <person name="Daligault H.E."/>
            <person name="Davenport K.W."/>
            <person name="Jaissle J."/>
            <person name="Frey K.G."/>
            <person name="Ladner J.T."/>
            <person name="Broomall S.M."/>
            <person name="Bishop-Lilly K.A."/>
            <person name="Bruce D.C."/>
            <person name="Gibbons H.S."/>
            <person name="Coyne S.R."/>
            <person name="Lo C.C."/>
            <person name="Meincke L."/>
            <person name="Munk A.C."/>
            <person name="Koroleva G.I."/>
            <person name="Rosenzweig C.N."/>
            <person name="Palacios G.F."/>
            <person name="Redden C.L."/>
            <person name="Minogue T.D."/>
            <person name="Chain P.S."/>
        </authorList>
    </citation>
    <scope>NUCLEOTIDE SEQUENCE [LARGE SCALE GENOMIC DNA]</scope>
    <source>
        <strain evidence="10">ATCC 14581 / DSM 32 / JCM 2506 / NBRC 15308 / NCIMB 9376 / NCTC 10342 / NRRL B-14308 / VKM B-512</strain>
    </source>
</reference>
<feature type="domain" description="RecX first three-helical" evidence="8">
    <location>
        <begin position="66"/>
        <end position="105"/>
    </location>
</feature>
<dbReference type="HOGENOM" id="CLU_066607_4_0_9"/>
<name>A0A0B6AHW2_PRIM2</name>
<dbReference type="AlphaFoldDB" id="A0A0B6AHW2"/>
<comment type="function">
    <text evidence="5">Modulates RecA activity.</text>
</comment>
<dbReference type="InterPro" id="IPR003783">
    <property type="entry name" value="Regulatory_RecX"/>
</dbReference>
<dbReference type="InterPro" id="IPR036388">
    <property type="entry name" value="WH-like_DNA-bd_sf"/>
</dbReference>
<feature type="domain" description="RecX second three-helical" evidence="6">
    <location>
        <begin position="112"/>
        <end position="150"/>
    </location>
</feature>
<dbReference type="Gene3D" id="1.10.10.10">
    <property type="entry name" value="Winged helix-like DNA-binding domain superfamily/Winged helix DNA-binding domain"/>
    <property type="match status" value="4"/>
</dbReference>
<feature type="domain" description="RecX third three-helical" evidence="7">
    <location>
        <begin position="216"/>
        <end position="263"/>
    </location>
</feature>
<accession>A0A0B6AHW2</accession>
<protein>
    <recommendedName>
        <fullName evidence="3 5">Regulatory protein RecX</fullName>
    </recommendedName>
</protein>
<dbReference type="InterPro" id="IPR053925">
    <property type="entry name" value="RecX_HTH_3rd"/>
</dbReference>
<dbReference type="Proteomes" id="UP000031829">
    <property type="component" value="Chromosome"/>
</dbReference>
<dbReference type="GO" id="GO:0005737">
    <property type="term" value="C:cytoplasm"/>
    <property type="evidence" value="ECO:0007669"/>
    <property type="project" value="UniProtKB-SubCell"/>
</dbReference>
<dbReference type="InterPro" id="IPR053924">
    <property type="entry name" value="RecX_HTH_2nd"/>
</dbReference>
<keyword evidence="4 5" id="KW-0963">Cytoplasm</keyword>
<evidence type="ECO:0000256" key="2">
    <source>
        <dbReference type="ARBA" id="ARBA00009695"/>
    </source>
</evidence>
<organism evidence="9 10">
    <name type="scientific">Priestia megaterium (strain ATCC 14581 / DSM 32 / CCUG 1817 / JCM 2506 / NBRC 15308 / NCIMB 9376 / NCTC 10342 / NRRL B-14308 / VKM B-512 / Ford 19)</name>
    <name type="common">Bacillus megaterium</name>
    <dbReference type="NCBI Taxonomy" id="1348623"/>
    <lineage>
        <taxon>Bacteria</taxon>
        <taxon>Bacillati</taxon>
        <taxon>Bacillota</taxon>
        <taxon>Bacilli</taxon>
        <taxon>Bacillales</taxon>
        <taxon>Bacillaceae</taxon>
        <taxon>Priestia</taxon>
    </lineage>
</organism>
<sequence>MPVVTKITTQKNSGERYNVYLDYGKGEEFGFGVDENVLIKYDLKKGRELDEFELTEIQYADDEKKAYNLAITYLSYRMRSEKEVHDYLKKKEINSTIIQQVIQKLVSHRYLNDEEFAKAFVLTQMNTTSKGPSVIQRELKEKGISDSTITLSLCEYPEEQQIQTAVKLIEKLKGKYKKLSQVMMKQKMEQALAVKGYSFSIIQEAFQRTNTEKESDEAWEALQYQGMKAHRRFSKYEGWEYQQKMKQALYRKGFSIDQIQSFLDSIEEE</sequence>
<dbReference type="Pfam" id="PF21981">
    <property type="entry name" value="RecX_HTH3"/>
    <property type="match status" value="2"/>
</dbReference>
<dbReference type="EMBL" id="CP009920">
    <property type="protein sequence ID" value="AJI20203.1"/>
    <property type="molecule type" value="Genomic_DNA"/>
</dbReference>
<dbReference type="PANTHER" id="PTHR33602">
    <property type="entry name" value="REGULATORY PROTEIN RECX FAMILY PROTEIN"/>
    <property type="match status" value="1"/>
</dbReference>
<evidence type="ECO:0000313" key="9">
    <source>
        <dbReference type="EMBL" id="AJI20203.1"/>
    </source>
</evidence>
<dbReference type="GeneID" id="93640757"/>
<dbReference type="HAMAP" id="MF_01114">
    <property type="entry name" value="RecX"/>
    <property type="match status" value="1"/>
</dbReference>
<dbReference type="PANTHER" id="PTHR33602:SF1">
    <property type="entry name" value="REGULATORY PROTEIN RECX FAMILY PROTEIN"/>
    <property type="match status" value="1"/>
</dbReference>
<proteinExistence type="inferred from homology"/>
<evidence type="ECO:0000256" key="4">
    <source>
        <dbReference type="ARBA" id="ARBA00022490"/>
    </source>
</evidence>
<evidence type="ECO:0000256" key="1">
    <source>
        <dbReference type="ARBA" id="ARBA00004496"/>
    </source>
</evidence>
<evidence type="ECO:0000259" key="7">
    <source>
        <dbReference type="Pfam" id="PF21981"/>
    </source>
</evidence>
<dbReference type="InterPro" id="IPR053926">
    <property type="entry name" value="RecX_HTH_1st"/>
</dbReference>
<evidence type="ECO:0000259" key="8">
    <source>
        <dbReference type="Pfam" id="PF21982"/>
    </source>
</evidence>
<dbReference type="Pfam" id="PF21982">
    <property type="entry name" value="RecX_HTH1"/>
    <property type="match status" value="1"/>
</dbReference>
<evidence type="ECO:0000259" key="6">
    <source>
        <dbReference type="Pfam" id="PF02631"/>
    </source>
</evidence>
<feature type="domain" description="RecX third three-helical" evidence="7">
    <location>
        <begin position="159"/>
        <end position="205"/>
    </location>
</feature>
<comment type="similarity">
    <text evidence="2 5">Belongs to the RecX family.</text>
</comment>
<evidence type="ECO:0000256" key="3">
    <source>
        <dbReference type="ARBA" id="ARBA00018111"/>
    </source>
</evidence>
<comment type="subcellular location">
    <subcellularLocation>
        <location evidence="1 5">Cytoplasm</location>
    </subcellularLocation>
</comment>
<dbReference type="GO" id="GO:0006282">
    <property type="term" value="P:regulation of DNA repair"/>
    <property type="evidence" value="ECO:0007669"/>
    <property type="project" value="UniProtKB-UniRule"/>
</dbReference>
<dbReference type="KEGG" id="bmeg:BG04_2687"/>
<dbReference type="Pfam" id="PF02631">
    <property type="entry name" value="RecX_HTH2"/>
    <property type="match status" value="1"/>
</dbReference>
<dbReference type="RefSeq" id="WP_013081541.1">
    <property type="nucleotide sequence ID" value="NZ_BCVB01000013.1"/>
</dbReference>
<dbReference type="PATRIC" id="fig|592022.4.peg.348"/>
<dbReference type="NCBIfam" id="NF010733">
    <property type="entry name" value="PRK14135.1"/>
    <property type="match status" value="1"/>
</dbReference>
<evidence type="ECO:0000313" key="10">
    <source>
        <dbReference type="Proteomes" id="UP000031829"/>
    </source>
</evidence>